<reference evidence="7" key="1">
    <citation type="submission" date="2021-01" db="EMBL/GenBank/DDBJ databases">
        <title>Paracoccus amoyensis sp. nov., isolated from the surface seawater along the coast of Xiamen Island, China.</title>
        <authorList>
            <person name="Lyu L."/>
        </authorList>
    </citation>
    <scope>NUCLEOTIDE SEQUENCE</scope>
    <source>
        <strain evidence="7">MJ17</strain>
    </source>
</reference>
<keyword evidence="4 5" id="KW-0560">Oxidoreductase</keyword>
<feature type="domain" description="Nitroreductase" evidence="6">
    <location>
        <begin position="39"/>
        <end position="193"/>
    </location>
</feature>
<comment type="caution">
    <text evidence="7">The sequence shown here is derived from an EMBL/GenBank/DDBJ whole genome shotgun (WGS) entry which is preliminary data.</text>
</comment>
<dbReference type="InterPro" id="IPR016446">
    <property type="entry name" value="Flavin_OxRdtase_Frp"/>
</dbReference>
<evidence type="ECO:0000256" key="1">
    <source>
        <dbReference type="ARBA" id="ARBA00008366"/>
    </source>
</evidence>
<keyword evidence="5" id="KW-0521">NADP</keyword>
<evidence type="ECO:0000256" key="5">
    <source>
        <dbReference type="PIRNR" id="PIRNR005426"/>
    </source>
</evidence>
<dbReference type="InterPro" id="IPR000415">
    <property type="entry name" value="Nitroreductase-like"/>
</dbReference>
<dbReference type="SUPFAM" id="SSF55469">
    <property type="entry name" value="FMN-dependent nitroreductase-like"/>
    <property type="match status" value="1"/>
</dbReference>
<dbReference type="PANTHER" id="PTHR43425">
    <property type="entry name" value="OXYGEN-INSENSITIVE NADPH NITROREDUCTASE"/>
    <property type="match status" value="1"/>
</dbReference>
<comment type="similarity">
    <text evidence="1 5">Belongs to the flavin oxidoreductase frp family.</text>
</comment>
<keyword evidence="8" id="KW-1185">Reference proteome</keyword>
<dbReference type="AlphaFoldDB" id="A0A934VVB9"/>
<evidence type="ECO:0000313" key="7">
    <source>
        <dbReference type="EMBL" id="MBK4216766.1"/>
    </source>
</evidence>
<dbReference type="GO" id="GO:0016491">
    <property type="term" value="F:oxidoreductase activity"/>
    <property type="evidence" value="ECO:0007669"/>
    <property type="project" value="UniProtKB-UniRule"/>
</dbReference>
<accession>A0A934VVB9</accession>
<sequence length="279" mass="30017">MNIPIDTPQDAAAADAVFARYREAVPVTGWNPVLARLLDHRSVRAYLPDALAPDTVETLIAAASSAPTSSNIQAWSVVAVTDPLKREALSRIAGNQAHIRQAPLILVWIADLSRAEAVATQAGTQLDGLDYTETFLLAAIDAALAAQNALIAAESLGLGTVYIGALRNDPEAVARLLNLPPRAVAVFGLVVGHPDPAVPTAVKPRLPQQAVLHRETYSQEVQPEAIARHDLATAAFRQEQNLPQQSWSDLLMGRLKTVEALKGRHLLREVFERLGIRLG</sequence>
<evidence type="ECO:0000256" key="2">
    <source>
        <dbReference type="ARBA" id="ARBA00022630"/>
    </source>
</evidence>
<dbReference type="RefSeq" id="WP_200686989.1">
    <property type="nucleotide sequence ID" value="NZ_JAEPRQ010000004.1"/>
</dbReference>
<dbReference type="PIRSF" id="PIRSF005426">
    <property type="entry name" value="Frp"/>
    <property type="match status" value="1"/>
</dbReference>
<gene>
    <name evidence="7" type="ORF">JJJ17_12585</name>
</gene>
<evidence type="ECO:0000259" key="6">
    <source>
        <dbReference type="Pfam" id="PF00881"/>
    </source>
</evidence>
<proteinExistence type="inferred from homology"/>
<dbReference type="InterPro" id="IPR029479">
    <property type="entry name" value="Nitroreductase"/>
</dbReference>
<protein>
    <submittedName>
        <fullName evidence="7">Nitroreductase family protein</fullName>
    </submittedName>
</protein>
<evidence type="ECO:0000256" key="3">
    <source>
        <dbReference type="ARBA" id="ARBA00022643"/>
    </source>
</evidence>
<dbReference type="EMBL" id="JAEPRQ010000004">
    <property type="protein sequence ID" value="MBK4216766.1"/>
    <property type="molecule type" value="Genomic_DNA"/>
</dbReference>
<dbReference type="Proteomes" id="UP000640485">
    <property type="component" value="Unassembled WGS sequence"/>
</dbReference>
<dbReference type="Gene3D" id="3.40.109.10">
    <property type="entry name" value="NADH Oxidase"/>
    <property type="match status" value="1"/>
</dbReference>
<keyword evidence="3 5" id="KW-0288">FMN</keyword>
<name>A0A934VVB9_9RHOB</name>
<evidence type="ECO:0000256" key="4">
    <source>
        <dbReference type="ARBA" id="ARBA00023002"/>
    </source>
</evidence>
<keyword evidence="2 5" id="KW-0285">Flavoprotein</keyword>
<dbReference type="Pfam" id="PF00881">
    <property type="entry name" value="Nitroreductase"/>
    <property type="match status" value="1"/>
</dbReference>
<evidence type="ECO:0000313" key="8">
    <source>
        <dbReference type="Proteomes" id="UP000640485"/>
    </source>
</evidence>
<dbReference type="PANTHER" id="PTHR43425:SF2">
    <property type="entry name" value="OXYGEN-INSENSITIVE NADPH NITROREDUCTASE"/>
    <property type="match status" value="1"/>
</dbReference>
<organism evidence="7 8">
    <name type="scientific">Paracoccus caeni</name>
    <dbReference type="NCBI Taxonomy" id="657651"/>
    <lineage>
        <taxon>Bacteria</taxon>
        <taxon>Pseudomonadati</taxon>
        <taxon>Pseudomonadota</taxon>
        <taxon>Alphaproteobacteria</taxon>
        <taxon>Rhodobacterales</taxon>
        <taxon>Paracoccaceae</taxon>
        <taxon>Paracoccus</taxon>
    </lineage>
</organism>